<dbReference type="EMBL" id="SOYY01000002">
    <property type="protein sequence ID" value="KAA0724659.1"/>
    <property type="molecule type" value="Genomic_DNA"/>
</dbReference>
<dbReference type="Proteomes" id="UP000324632">
    <property type="component" value="Chromosome 2"/>
</dbReference>
<dbReference type="Gene3D" id="3.40.50.1000">
    <property type="entry name" value="HAD superfamily/HAD-like"/>
    <property type="match status" value="1"/>
</dbReference>
<organism evidence="1 2">
    <name type="scientific">Triplophysa tibetana</name>
    <dbReference type="NCBI Taxonomy" id="1572043"/>
    <lineage>
        <taxon>Eukaryota</taxon>
        <taxon>Metazoa</taxon>
        <taxon>Chordata</taxon>
        <taxon>Craniata</taxon>
        <taxon>Vertebrata</taxon>
        <taxon>Euteleostomi</taxon>
        <taxon>Actinopterygii</taxon>
        <taxon>Neopterygii</taxon>
        <taxon>Teleostei</taxon>
        <taxon>Ostariophysi</taxon>
        <taxon>Cypriniformes</taxon>
        <taxon>Nemacheilidae</taxon>
        <taxon>Triplophysa</taxon>
    </lineage>
</organism>
<name>A0A5A9PVR2_9TELE</name>
<dbReference type="InterPro" id="IPR023214">
    <property type="entry name" value="HAD_sf"/>
</dbReference>
<dbReference type="GO" id="GO:0016779">
    <property type="term" value="F:nucleotidyltransferase activity"/>
    <property type="evidence" value="ECO:0007669"/>
    <property type="project" value="UniProtKB-KW"/>
</dbReference>
<sequence>MSIQCNIPGEECEDVEIMSQVGLNAVAPDAPASHLIAADYTCQRPAGQGAVFEFAQYILLLKKMIKSPINYDRIDRNNF</sequence>
<proteinExistence type="predicted"/>
<accession>A0A5A9PVR2</accession>
<keyword evidence="2" id="KW-1185">Reference proteome</keyword>
<dbReference type="AlphaFoldDB" id="A0A5A9PVR2"/>
<keyword evidence="1" id="KW-0548">Nucleotidyltransferase</keyword>
<reference evidence="1 2" key="1">
    <citation type="journal article" date="2019" name="Mol. Ecol. Resour.">
        <title>Chromosome-level genome assembly of Triplophysa tibetana, a fish adapted to the harsh high-altitude environment of the Tibetan Plateau.</title>
        <authorList>
            <person name="Yang X."/>
            <person name="Liu H."/>
            <person name="Ma Z."/>
            <person name="Zou Y."/>
            <person name="Zou M."/>
            <person name="Mao Y."/>
            <person name="Li X."/>
            <person name="Wang H."/>
            <person name="Chen T."/>
            <person name="Wang W."/>
            <person name="Yang R."/>
        </authorList>
    </citation>
    <scope>NUCLEOTIDE SEQUENCE [LARGE SCALE GENOMIC DNA]</scope>
    <source>
        <strain evidence="1">TTIB1903HZAU</strain>
        <tissue evidence="1">Muscle</tissue>
    </source>
</reference>
<evidence type="ECO:0000313" key="1">
    <source>
        <dbReference type="EMBL" id="KAA0724659.1"/>
    </source>
</evidence>
<keyword evidence="1" id="KW-0808">Transferase</keyword>
<gene>
    <name evidence="1" type="ORF">E1301_Tti015304</name>
</gene>
<comment type="caution">
    <text evidence="1">The sequence shown here is derived from an EMBL/GenBank/DDBJ whole genome shotgun (WGS) entry which is preliminary data.</text>
</comment>
<evidence type="ECO:0000313" key="2">
    <source>
        <dbReference type="Proteomes" id="UP000324632"/>
    </source>
</evidence>
<protein>
    <submittedName>
        <fullName evidence="1">N-acylneuraminate cytidylyltransferase B</fullName>
    </submittedName>
</protein>